<feature type="region of interest" description="Disordered" evidence="1">
    <location>
        <begin position="1"/>
        <end position="24"/>
    </location>
</feature>
<gene>
    <name evidence="4" type="ORF">DCS45_04215</name>
</gene>
<keyword evidence="2" id="KW-1133">Transmembrane helix</keyword>
<dbReference type="Proteomes" id="UP000264719">
    <property type="component" value="Unassembled WGS sequence"/>
</dbReference>
<feature type="non-terminal residue" evidence="4">
    <location>
        <position position="86"/>
    </location>
</feature>
<dbReference type="EMBL" id="DMVW01000044">
    <property type="protein sequence ID" value="HAR51071.1"/>
    <property type="molecule type" value="Genomic_DNA"/>
</dbReference>
<evidence type="ECO:0000256" key="1">
    <source>
        <dbReference type="SAM" id="MobiDB-lite"/>
    </source>
</evidence>
<accession>A0A348W959</accession>
<sequence>MTDATATPHAAPATSLVAADARTQKRNRAERRFRAYGMAAILTGLFFLVVLVSSILYNGVGAFQQSFVNVPVYLDPAKLDKNGTGD</sequence>
<comment type="caution">
    <text evidence="4">The sequence shown here is derived from an EMBL/GenBank/DDBJ whole genome shotgun (WGS) entry which is preliminary data.</text>
</comment>
<evidence type="ECO:0000256" key="2">
    <source>
        <dbReference type="SAM" id="Phobius"/>
    </source>
</evidence>
<proteinExistence type="predicted"/>
<protein>
    <submittedName>
        <fullName evidence="4">Phosphate ABC transporter, permease protein PstA</fullName>
    </submittedName>
</protein>
<feature type="compositionally biased region" description="Low complexity" evidence="1">
    <location>
        <begin position="1"/>
        <end position="14"/>
    </location>
</feature>
<dbReference type="Pfam" id="PF11812">
    <property type="entry name" value="DUF3333"/>
    <property type="match status" value="1"/>
</dbReference>
<dbReference type="InterPro" id="IPR024573">
    <property type="entry name" value="DUF3333"/>
</dbReference>
<evidence type="ECO:0000313" key="4">
    <source>
        <dbReference type="EMBL" id="HAR51071.1"/>
    </source>
</evidence>
<dbReference type="AlphaFoldDB" id="A0A348W959"/>
<feature type="transmembrane region" description="Helical" evidence="2">
    <location>
        <begin position="35"/>
        <end position="57"/>
    </location>
</feature>
<feature type="domain" description="DUF3333" evidence="3">
    <location>
        <begin position="20"/>
        <end position="83"/>
    </location>
</feature>
<keyword evidence="2" id="KW-0472">Membrane</keyword>
<keyword evidence="2" id="KW-0812">Transmembrane</keyword>
<evidence type="ECO:0000313" key="5">
    <source>
        <dbReference type="Proteomes" id="UP000264719"/>
    </source>
</evidence>
<organism evidence="4 5">
    <name type="scientific">Roseovarius nubinhibens</name>
    <dbReference type="NCBI Taxonomy" id="314263"/>
    <lineage>
        <taxon>Bacteria</taxon>
        <taxon>Pseudomonadati</taxon>
        <taxon>Pseudomonadota</taxon>
        <taxon>Alphaproteobacteria</taxon>
        <taxon>Rhodobacterales</taxon>
        <taxon>Roseobacteraceae</taxon>
        <taxon>Roseovarius</taxon>
    </lineage>
</organism>
<name>A0A348W959_9RHOB</name>
<reference evidence="4 5" key="1">
    <citation type="journal article" date="2018" name="Nat. Biotechnol.">
        <title>A standardized bacterial taxonomy based on genome phylogeny substantially revises the tree of life.</title>
        <authorList>
            <person name="Parks D.H."/>
            <person name="Chuvochina M."/>
            <person name="Waite D.W."/>
            <person name="Rinke C."/>
            <person name="Skarshewski A."/>
            <person name="Chaumeil P.A."/>
            <person name="Hugenholtz P."/>
        </authorList>
    </citation>
    <scope>NUCLEOTIDE SEQUENCE [LARGE SCALE GENOMIC DNA]</scope>
    <source>
        <strain evidence="4">UBA9169</strain>
    </source>
</reference>
<evidence type="ECO:0000259" key="3">
    <source>
        <dbReference type="Pfam" id="PF11812"/>
    </source>
</evidence>